<sequence>MDITNQQLKYIKDYAEQRAINRFTTAKISVDMSNVINGSSKADMEGIVTHLKTRLEEEMSAVAEGVH</sequence>
<evidence type="ECO:0000313" key="1">
    <source>
        <dbReference type="EMBL" id="RHL43253.1"/>
    </source>
</evidence>
<proteinExistence type="predicted"/>
<dbReference type="AlphaFoldDB" id="A0A415L3Z3"/>
<dbReference type="EMBL" id="QROT01000009">
    <property type="protein sequence ID" value="RHL43253.1"/>
    <property type="molecule type" value="Genomic_DNA"/>
</dbReference>
<dbReference type="GeneID" id="66467865"/>
<reference evidence="1 2" key="1">
    <citation type="submission" date="2018-08" db="EMBL/GenBank/DDBJ databases">
        <title>A genome reference for cultivated species of the human gut microbiota.</title>
        <authorList>
            <person name="Zou Y."/>
            <person name="Xue W."/>
            <person name="Luo G."/>
        </authorList>
    </citation>
    <scope>NUCLEOTIDE SEQUENCE [LARGE SCALE GENOMIC DNA]</scope>
    <source>
        <strain evidence="1 2">AF37-4</strain>
    </source>
</reference>
<organism evidence="1 2">
    <name type="scientific">Eubacterium ventriosum</name>
    <dbReference type="NCBI Taxonomy" id="39496"/>
    <lineage>
        <taxon>Bacteria</taxon>
        <taxon>Bacillati</taxon>
        <taxon>Bacillota</taxon>
        <taxon>Clostridia</taxon>
        <taxon>Eubacteriales</taxon>
        <taxon>Eubacteriaceae</taxon>
        <taxon>Eubacterium</taxon>
    </lineage>
</organism>
<accession>A0A415L3Z3</accession>
<dbReference type="Proteomes" id="UP000283314">
    <property type="component" value="Unassembled WGS sequence"/>
</dbReference>
<protein>
    <submittedName>
        <fullName evidence="1">Uncharacterized protein</fullName>
    </submittedName>
</protein>
<evidence type="ECO:0000313" key="2">
    <source>
        <dbReference type="Proteomes" id="UP000283314"/>
    </source>
</evidence>
<dbReference type="RefSeq" id="WP_118380179.1">
    <property type="nucleotide sequence ID" value="NZ_CABJDQ010000009.1"/>
</dbReference>
<name>A0A415L3Z3_9FIRM</name>
<comment type="caution">
    <text evidence="1">The sequence shown here is derived from an EMBL/GenBank/DDBJ whole genome shotgun (WGS) entry which is preliminary data.</text>
</comment>
<gene>
    <name evidence="1" type="ORF">DW018_11490</name>
</gene>